<dbReference type="InterPro" id="IPR034686">
    <property type="entry name" value="Terpene_cyclase-like_2"/>
</dbReference>
<dbReference type="EC" id="4.2.3.-" evidence="1"/>
<dbReference type="InterPro" id="IPR008949">
    <property type="entry name" value="Isoprenoid_synthase_dom_sf"/>
</dbReference>
<dbReference type="SMR" id="A0A1N6E2E2"/>
<protein>
    <recommendedName>
        <fullName evidence="1">Terpene synthase</fullName>
        <ecNumber evidence="1">4.2.3.-</ecNumber>
    </recommendedName>
</protein>
<dbReference type="EMBL" id="FSRA01000001">
    <property type="protein sequence ID" value="SIN77137.1"/>
    <property type="molecule type" value="Genomic_DNA"/>
</dbReference>
<name>A0A1N6E2E2_9BACT</name>
<gene>
    <name evidence="2" type="ORF">SAMN04488055_1250</name>
</gene>
<sequence length="321" mass="36809">MSNENALQFAFPHAVNPAGNEMEVFIDSSINEHYYFLPAIVRKKYSATGIGHCAACTYPKADPSDLKIICAGFLWCFTVDDLFEHSSFEKIQEVERISLEFLRFGKLVSDDPLYAPLIAFRKIIIDRCGEEWLQKRICHSLELYFKGMKEAISYRKSNVFPSMEAFYDIRVNDVNVWIMASFAEMITGTILPDEIINHPSVYRLGHLTARILSWENDYFSAHHEDGNEVFNLALIIKHYSGCSGEQANAELLKIHDQDVHEFEITSDGLPDFGRYNDAVRSYVDNLRYMISGYLFWTLELTARYKAGGHPSIDIRKVALTQ</sequence>
<proteinExistence type="inferred from homology"/>
<accession>A0A1N6E2E2</accession>
<evidence type="ECO:0000256" key="1">
    <source>
        <dbReference type="RuleBase" id="RU366034"/>
    </source>
</evidence>
<dbReference type="GO" id="GO:0046872">
    <property type="term" value="F:metal ion binding"/>
    <property type="evidence" value="ECO:0007669"/>
    <property type="project" value="UniProtKB-KW"/>
</dbReference>
<keyword evidence="1" id="KW-0460">Magnesium</keyword>
<dbReference type="SFLD" id="SFLDG01020">
    <property type="entry name" value="Terpene_Cyclase_Like_2"/>
    <property type="match status" value="1"/>
</dbReference>
<keyword evidence="1" id="KW-0479">Metal-binding</keyword>
<dbReference type="GO" id="GO:0010333">
    <property type="term" value="F:terpene synthase activity"/>
    <property type="evidence" value="ECO:0007669"/>
    <property type="project" value="InterPro"/>
</dbReference>
<dbReference type="Gene3D" id="1.10.600.10">
    <property type="entry name" value="Farnesyl Diphosphate Synthase"/>
    <property type="match status" value="1"/>
</dbReference>
<dbReference type="STRING" id="536979.SAMN04488055_1250"/>
<dbReference type="AlphaFoldDB" id="A0A1N6E2E2"/>
<dbReference type="SFLD" id="SFLDS00005">
    <property type="entry name" value="Isoprenoid_Synthase_Type_I"/>
    <property type="match status" value="1"/>
</dbReference>
<keyword evidence="3" id="KW-1185">Reference proteome</keyword>
<dbReference type="Pfam" id="PF19086">
    <property type="entry name" value="Terpene_syn_C_2"/>
    <property type="match status" value="1"/>
</dbReference>
<dbReference type="Proteomes" id="UP000185003">
    <property type="component" value="Unassembled WGS sequence"/>
</dbReference>
<comment type="similarity">
    <text evidence="1">Belongs to the terpene synthase family.</text>
</comment>
<dbReference type="PANTHER" id="PTHR35201">
    <property type="entry name" value="TERPENE SYNTHASE"/>
    <property type="match status" value="1"/>
</dbReference>
<reference evidence="2 3" key="1">
    <citation type="submission" date="2016-11" db="EMBL/GenBank/DDBJ databases">
        <authorList>
            <person name="Jaros S."/>
            <person name="Januszkiewicz K."/>
            <person name="Wedrychowicz H."/>
        </authorList>
    </citation>
    <scope>NUCLEOTIDE SEQUENCE [LARGE SCALE GENOMIC DNA]</scope>
    <source>
        <strain evidence="2 3">DSM 24787</strain>
    </source>
</reference>
<dbReference type="PANTHER" id="PTHR35201:SF4">
    <property type="entry name" value="BETA-PINACENE SYNTHASE-RELATED"/>
    <property type="match status" value="1"/>
</dbReference>
<dbReference type="SUPFAM" id="SSF48576">
    <property type="entry name" value="Terpenoid synthases"/>
    <property type="match status" value="1"/>
</dbReference>
<comment type="cofactor">
    <cofactor evidence="1">
        <name>Mg(2+)</name>
        <dbReference type="ChEBI" id="CHEBI:18420"/>
    </cofactor>
</comment>
<evidence type="ECO:0000313" key="3">
    <source>
        <dbReference type="Proteomes" id="UP000185003"/>
    </source>
</evidence>
<keyword evidence="1" id="KW-0456">Lyase</keyword>
<evidence type="ECO:0000313" key="2">
    <source>
        <dbReference type="EMBL" id="SIN77137.1"/>
    </source>
</evidence>
<organism evidence="2 3">
    <name type="scientific">Chitinophaga niabensis</name>
    <dbReference type="NCBI Taxonomy" id="536979"/>
    <lineage>
        <taxon>Bacteria</taxon>
        <taxon>Pseudomonadati</taxon>
        <taxon>Bacteroidota</taxon>
        <taxon>Chitinophagia</taxon>
        <taxon>Chitinophagales</taxon>
        <taxon>Chitinophagaceae</taxon>
        <taxon>Chitinophaga</taxon>
    </lineage>
</organism>